<comment type="pathway">
    <text evidence="2">Cofactor biosynthesis; thiamine diphosphate biosynthesis.</text>
</comment>
<dbReference type="EMBL" id="CADCTB010000222">
    <property type="protein sequence ID" value="CAA9278299.1"/>
    <property type="molecule type" value="Genomic_DNA"/>
</dbReference>
<dbReference type="InterPro" id="IPR015168">
    <property type="entry name" value="SsuA/THI5"/>
</dbReference>
<evidence type="ECO:0000259" key="12">
    <source>
        <dbReference type="Pfam" id="PF09084"/>
    </source>
</evidence>
<dbReference type="PANTHER" id="PTHR31528">
    <property type="entry name" value="4-AMINO-5-HYDROXYMETHYL-2-METHYLPYRIMIDINE PHOSPHATE SYNTHASE THI11-RELATED"/>
    <property type="match status" value="1"/>
</dbReference>
<dbReference type="Gene3D" id="3.40.190.10">
    <property type="entry name" value="Periplasmic binding protein-like II"/>
    <property type="match status" value="2"/>
</dbReference>
<evidence type="ECO:0000256" key="7">
    <source>
        <dbReference type="ARBA" id="ARBA00022898"/>
    </source>
</evidence>
<organism evidence="13">
    <name type="scientific">uncultured Acidimicrobiales bacterium</name>
    <dbReference type="NCBI Taxonomy" id="310071"/>
    <lineage>
        <taxon>Bacteria</taxon>
        <taxon>Bacillati</taxon>
        <taxon>Actinomycetota</taxon>
        <taxon>Acidimicrobiia</taxon>
        <taxon>Acidimicrobiales</taxon>
        <taxon>environmental samples</taxon>
    </lineage>
</organism>
<evidence type="ECO:0000256" key="3">
    <source>
        <dbReference type="ARBA" id="ARBA00009406"/>
    </source>
</evidence>
<evidence type="ECO:0000313" key="13">
    <source>
        <dbReference type="EMBL" id="CAA9278299.1"/>
    </source>
</evidence>
<dbReference type="AlphaFoldDB" id="A0A6J4JJE0"/>
<evidence type="ECO:0000256" key="2">
    <source>
        <dbReference type="ARBA" id="ARBA00004948"/>
    </source>
</evidence>
<evidence type="ECO:0000256" key="6">
    <source>
        <dbReference type="ARBA" id="ARBA00022723"/>
    </source>
</evidence>
<evidence type="ECO:0000256" key="10">
    <source>
        <dbReference type="ARBA" id="ARBA00033171"/>
    </source>
</evidence>
<feature type="domain" description="SsuA/THI5-like" evidence="12">
    <location>
        <begin position="2"/>
        <end position="154"/>
    </location>
</feature>
<dbReference type="InterPro" id="IPR027939">
    <property type="entry name" value="NMT1/THI5"/>
</dbReference>
<dbReference type="Pfam" id="PF09084">
    <property type="entry name" value="NMT1"/>
    <property type="match status" value="1"/>
</dbReference>
<dbReference type="GO" id="GO:0046872">
    <property type="term" value="F:metal ion binding"/>
    <property type="evidence" value="ECO:0007669"/>
    <property type="project" value="UniProtKB-KW"/>
</dbReference>
<dbReference type="PANTHER" id="PTHR31528:SF1">
    <property type="entry name" value="4-AMINO-5-HYDROXYMETHYL-2-METHYLPYRIMIDINE PHOSPHATE SYNTHASE THI11-RELATED"/>
    <property type="match status" value="1"/>
</dbReference>
<comment type="subunit">
    <text evidence="4">Homodimer.</text>
</comment>
<evidence type="ECO:0000256" key="11">
    <source>
        <dbReference type="ARBA" id="ARBA00048179"/>
    </source>
</evidence>
<evidence type="ECO:0000256" key="1">
    <source>
        <dbReference type="ARBA" id="ARBA00003469"/>
    </source>
</evidence>
<evidence type="ECO:0000256" key="8">
    <source>
        <dbReference type="ARBA" id="ARBA00022977"/>
    </source>
</evidence>
<proteinExistence type="inferred from homology"/>
<evidence type="ECO:0000256" key="4">
    <source>
        <dbReference type="ARBA" id="ARBA00011738"/>
    </source>
</evidence>
<sequence length="272" mass="28821">MNGLFAEHGMDVEILEPSGGPDSVVRVGSGGSDFALTSVQHYLSARAAHGDIAARFVAMVVQRSPIGALVPAGSAVQRPTDLAGCRVGGDPTSHQVIEFMASLDLLGVARPTLVELDAGSARAALASGEVDAIVALVDALPRRRRQAGIELRAVRVGRDDIYGSGMLAADRLPDRLVAQVRGAVVAALEAQRHTPTAGLDQMADRYGDDRTDDAPEGWRMLEEFVFTDVPTGSMDAGRWQTTLGFLCRSRGLPVPEVESVYRPEFLGAPSYA</sequence>
<evidence type="ECO:0000256" key="5">
    <source>
        <dbReference type="ARBA" id="ARBA00022679"/>
    </source>
</evidence>
<gene>
    <name evidence="13" type="ORF">AVDCRST_MAG10-3732</name>
</gene>
<name>A0A6J4JJE0_9ACTN</name>
<keyword evidence="9" id="KW-0408">Iron</keyword>
<keyword evidence="5" id="KW-0808">Transferase</keyword>
<comment type="similarity">
    <text evidence="3">Belongs to the NMT1/THI5 family.</text>
</comment>
<protein>
    <recommendedName>
        <fullName evidence="10">Thiamine pyrimidine synthase</fullName>
    </recommendedName>
</protein>
<reference evidence="13" key="1">
    <citation type="submission" date="2020-02" db="EMBL/GenBank/DDBJ databases">
        <authorList>
            <person name="Meier V. D."/>
        </authorList>
    </citation>
    <scope>NUCLEOTIDE SEQUENCE</scope>
    <source>
        <strain evidence="13">AVDCRST_MAG10</strain>
    </source>
</reference>
<keyword evidence="6" id="KW-0479">Metal-binding</keyword>
<keyword evidence="8" id="KW-0784">Thiamine biosynthesis</keyword>
<comment type="function">
    <text evidence="1">Responsible for the formation of the pyrimidine heterocycle in the thiamine biosynthesis pathway. Catalyzes the formation of hydroxymethylpyrimidine phosphate (HMP-P) from histidine and pyridoxal phosphate (PLP). The protein uses PLP and the active site histidine to form HMP-P, generating an inactive enzyme. The enzyme can only undergo a single turnover, which suggests it is a suicide enzyme.</text>
</comment>
<accession>A0A6J4JJE0</accession>
<dbReference type="GO" id="GO:0016740">
    <property type="term" value="F:transferase activity"/>
    <property type="evidence" value="ECO:0007669"/>
    <property type="project" value="UniProtKB-KW"/>
</dbReference>
<evidence type="ECO:0000256" key="9">
    <source>
        <dbReference type="ARBA" id="ARBA00023004"/>
    </source>
</evidence>
<dbReference type="SUPFAM" id="SSF53850">
    <property type="entry name" value="Periplasmic binding protein-like II"/>
    <property type="match status" value="1"/>
</dbReference>
<keyword evidence="7" id="KW-0663">Pyridoxal phosphate</keyword>
<comment type="catalytic activity">
    <reaction evidence="11">
        <text>N(6)-(pyridoxal phosphate)-L-lysyl-[4-amino-5-hydroxymethyl-2-methylpyrimidine phosphate synthase] + L-histidyl-[4-amino-5-hydroxymethyl-2-methylpyrimidine phosphate synthase] + 2 Fe(3+) + 4 H2O = L-lysyl-[4-amino-5-hydroxymethyl-2-methylpyrimidine phosphate synthase] + (2S)-2-amino-5-hydroxy-4-oxopentanoyl-[4-amino-5-hydroxymethyl-2-methylpyrimidine phosphate synthase] + 4-amino-2-methyl-5-(phosphooxymethyl)pyrimidine + 3-oxopropanoate + 2 Fe(2+) + 2 H(+)</text>
        <dbReference type="Rhea" id="RHEA:65756"/>
        <dbReference type="Rhea" id="RHEA-COMP:16892"/>
        <dbReference type="Rhea" id="RHEA-COMP:16893"/>
        <dbReference type="Rhea" id="RHEA-COMP:16894"/>
        <dbReference type="Rhea" id="RHEA-COMP:16895"/>
        <dbReference type="ChEBI" id="CHEBI:15377"/>
        <dbReference type="ChEBI" id="CHEBI:15378"/>
        <dbReference type="ChEBI" id="CHEBI:29033"/>
        <dbReference type="ChEBI" id="CHEBI:29034"/>
        <dbReference type="ChEBI" id="CHEBI:29969"/>
        <dbReference type="ChEBI" id="CHEBI:29979"/>
        <dbReference type="ChEBI" id="CHEBI:33190"/>
        <dbReference type="ChEBI" id="CHEBI:58354"/>
        <dbReference type="ChEBI" id="CHEBI:143915"/>
        <dbReference type="ChEBI" id="CHEBI:157692"/>
    </reaction>
    <physiologicalReaction direction="left-to-right" evidence="11">
        <dbReference type="Rhea" id="RHEA:65757"/>
    </physiologicalReaction>
</comment>
<dbReference type="GO" id="GO:0009228">
    <property type="term" value="P:thiamine biosynthetic process"/>
    <property type="evidence" value="ECO:0007669"/>
    <property type="project" value="UniProtKB-KW"/>
</dbReference>